<dbReference type="SMART" id="SM00304">
    <property type="entry name" value="HAMP"/>
    <property type="match status" value="1"/>
</dbReference>
<keyword evidence="5" id="KW-1133">Transmembrane helix</keyword>
<dbReference type="Gene3D" id="1.10.287.950">
    <property type="entry name" value="Methyl-accepting chemotaxis protein"/>
    <property type="match status" value="1"/>
</dbReference>
<dbReference type="SMART" id="SM00283">
    <property type="entry name" value="MA"/>
    <property type="match status" value="1"/>
</dbReference>
<dbReference type="PANTHER" id="PTHR32089:SF112">
    <property type="entry name" value="LYSOZYME-LIKE PROTEIN-RELATED"/>
    <property type="match status" value="1"/>
</dbReference>
<evidence type="ECO:0000259" key="7">
    <source>
        <dbReference type="PROSITE" id="PS50885"/>
    </source>
</evidence>
<evidence type="ECO:0000313" key="10">
    <source>
        <dbReference type="Proteomes" id="UP001477278"/>
    </source>
</evidence>
<gene>
    <name evidence="9" type="ORF">ABHN84_09880</name>
</gene>
<feature type="domain" description="HAMP" evidence="7">
    <location>
        <begin position="320"/>
        <end position="372"/>
    </location>
</feature>
<dbReference type="CDD" id="cd06225">
    <property type="entry name" value="HAMP"/>
    <property type="match status" value="1"/>
</dbReference>
<dbReference type="Pfam" id="PF00015">
    <property type="entry name" value="MCPsignal"/>
    <property type="match status" value="1"/>
</dbReference>
<evidence type="ECO:0000256" key="4">
    <source>
        <dbReference type="PROSITE-ProRule" id="PRU00284"/>
    </source>
</evidence>
<dbReference type="Pfam" id="PF12729">
    <property type="entry name" value="4HB_MCP_1"/>
    <property type="match status" value="1"/>
</dbReference>
<dbReference type="InterPro" id="IPR032255">
    <property type="entry name" value="HBM"/>
</dbReference>
<dbReference type="InterPro" id="IPR024478">
    <property type="entry name" value="HlyB_4HB_MCP"/>
</dbReference>
<keyword evidence="10" id="KW-1185">Reference proteome</keyword>
<sequence length="649" mass="70722">MFNNLKLGAKISGGFGLVLILLAIVVVTSISALNSSGSSFLHYKSLAQDTNIAGRLQANMLLVRIKVKDYLISQSDEDLVEYNSDVTKMKTYLEEAKKQIKAPERATQITFVEESFRTYQQSFEQVVELIRQRHKINDTQLVPSGEKMLATIESLIQSSNDNEDNQAVYYASYVKDTLLMGRLFMVKYLQTNQESDFGLALEKMTNLMATKLDQLDKNLNQSEQRSLMLEFEKNHKIYLASMNQVHDSIVSRNNLIKNVLDVHGPKIAQATEDIKLSVMNEQKALGSELDVTIADSIQFTLIMSIAAIVIGLVIAYLLTISITRPIQTAVNAANQLALGDLTVRLESSSKDETGMLLNAIQDTSTKLKLMLTTINAASIELASASEELAVVTEQTSNGISRQESETDMVATAMNEMAATVHDVADSAAKAADAANQANIESLSGSQVVDQTITSINSLSSSVNDSSEKLHEVQKEVLNISSILSVIRSIAEQTNLLALNAAIEAARAGEQGRGFAVVADEVRTLAERTQRSTSEIQTIIEQLQAGTENAVSVMSQGKTQAEHCVAQASKANTALKSITNAVNLINDMNMQIASAAEEQSSVAESINENIINVKRIAEENSQASTQTRSSSAEIARLAEQLNQLVSQFKV</sequence>
<keyword evidence="5" id="KW-0472">Membrane</keyword>
<keyword evidence="5" id="KW-0812">Transmembrane</keyword>
<dbReference type="PANTHER" id="PTHR32089">
    <property type="entry name" value="METHYL-ACCEPTING CHEMOTAXIS PROTEIN MCPB"/>
    <property type="match status" value="1"/>
</dbReference>
<accession>A0ABV0FRK5</accession>
<name>A0ABV0FRK5_9GAMM</name>
<reference evidence="9 10" key="1">
    <citation type="submission" date="2024-05" db="EMBL/GenBank/DDBJ databases">
        <title>Genome sequencing of Marine Estuary Bacteria, Shewanella vesiculosa and S. baltica, and Pseudomonas syringae.</title>
        <authorList>
            <person name="Gurung A."/>
            <person name="Maclea K.S."/>
        </authorList>
    </citation>
    <scope>NUCLEOTIDE SEQUENCE [LARGE SCALE GENOMIC DNA]</scope>
    <source>
        <strain evidence="9 10">1A</strain>
    </source>
</reference>
<dbReference type="SMART" id="SM01358">
    <property type="entry name" value="HBM"/>
    <property type="match status" value="1"/>
</dbReference>
<evidence type="ECO:0000256" key="1">
    <source>
        <dbReference type="ARBA" id="ARBA00004370"/>
    </source>
</evidence>
<dbReference type="InterPro" id="IPR003660">
    <property type="entry name" value="HAMP_dom"/>
</dbReference>
<dbReference type="CDD" id="cd11386">
    <property type="entry name" value="MCP_signal"/>
    <property type="match status" value="1"/>
</dbReference>
<evidence type="ECO:0000313" key="9">
    <source>
        <dbReference type="EMBL" id="MEO3682592.1"/>
    </source>
</evidence>
<comment type="caution">
    <text evidence="9">The sequence shown here is derived from an EMBL/GenBank/DDBJ whole genome shotgun (WGS) entry which is preliminary data.</text>
</comment>
<comment type="similarity">
    <text evidence="3">Belongs to the methyl-accepting chemotaxis (MCP) protein family.</text>
</comment>
<dbReference type="Proteomes" id="UP001477278">
    <property type="component" value="Unassembled WGS sequence"/>
</dbReference>
<dbReference type="PROSITE" id="PS50885">
    <property type="entry name" value="HAMP"/>
    <property type="match status" value="1"/>
</dbReference>
<organism evidence="9 10">
    <name type="scientific">Shewanella vesiculosa</name>
    <dbReference type="NCBI Taxonomy" id="518738"/>
    <lineage>
        <taxon>Bacteria</taxon>
        <taxon>Pseudomonadati</taxon>
        <taxon>Pseudomonadota</taxon>
        <taxon>Gammaproteobacteria</taxon>
        <taxon>Alteromonadales</taxon>
        <taxon>Shewanellaceae</taxon>
        <taxon>Shewanella</taxon>
    </lineage>
</organism>
<dbReference type="Pfam" id="PF00672">
    <property type="entry name" value="HAMP"/>
    <property type="match status" value="1"/>
</dbReference>
<keyword evidence="2 4" id="KW-0807">Transducer</keyword>
<dbReference type="RefSeq" id="WP_347690138.1">
    <property type="nucleotide sequence ID" value="NZ_JBDPZN010000003.1"/>
</dbReference>
<feature type="transmembrane region" description="Helical" evidence="5">
    <location>
        <begin position="12"/>
        <end position="33"/>
    </location>
</feature>
<evidence type="ECO:0000256" key="3">
    <source>
        <dbReference type="ARBA" id="ARBA00029447"/>
    </source>
</evidence>
<protein>
    <submittedName>
        <fullName evidence="9">Methyl-accepting chemotaxis protein</fullName>
    </submittedName>
</protein>
<evidence type="ECO:0000256" key="2">
    <source>
        <dbReference type="ARBA" id="ARBA00023224"/>
    </source>
</evidence>
<dbReference type="PROSITE" id="PS51753">
    <property type="entry name" value="HBM"/>
    <property type="match status" value="1"/>
</dbReference>
<dbReference type="EMBL" id="JBDPZN010000003">
    <property type="protein sequence ID" value="MEO3682592.1"/>
    <property type="molecule type" value="Genomic_DNA"/>
</dbReference>
<evidence type="ECO:0000259" key="6">
    <source>
        <dbReference type="PROSITE" id="PS50111"/>
    </source>
</evidence>
<feature type="domain" description="HBM" evidence="8">
    <location>
        <begin position="45"/>
        <end position="286"/>
    </location>
</feature>
<proteinExistence type="inferred from homology"/>
<evidence type="ECO:0000256" key="5">
    <source>
        <dbReference type="SAM" id="Phobius"/>
    </source>
</evidence>
<dbReference type="PROSITE" id="PS50111">
    <property type="entry name" value="CHEMOTAXIS_TRANSDUC_2"/>
    <property type="match status" value="1"/>
</dbReference>
<dbReference type="InterPro" id="IPR004089">
    <property type="entry name" value="MCPsignal_dom"/>
</dbReference>
<feature type="domain" description="Methyl-accepting transducer" evidence="6">
    <location>
        <begin position="377"/>
        <end position="613"/>
    </location>
</feature>
<evidence type="ECO:0000259" key="8">
    <source>
        <dbReference type="PROSITE" id="PS51753"/>
    </source>
</evidence>
<comment type="subcellular location">
    <subcellularLocation>
        <location evidence="1">Membrane</location>
    </subcellularLocation>
</comment>
<dbReference type="SUPFAM" id="SSF58104">
    <property type="entry name" value="Methyl-accepting chemotaxis protein (MCP) signaling domain"/>
    <property type="match status" value="1"/>
</dbReference>
<feature type="transmembrane region" description="Helical" evidence="5">
    <location>
        <begin position="297"/>
        <end position="318"/>
    </location>
</feature>